<name>A0AA48GNR4_9BACT</name>
<dbReference type="Proteomes" id="UP001238179">
    <property type="component" value="Chromosome"/>
</dbReference>
<accession>A0AA48GNR4</accession>
<dbReference type="AlphaFoldDB" id="A0AA48GNR4"/>
<dbReference type="EMBL" id="AP027080">
    <property type="protein sequence ID" value="BDU72910.1"/>
    <property type="molecule type" value="Genomic_DNA"/>
</dbReference>
<evidence type="ECO:0008006" key="3">
    <source>
        <dbReference type="Google" id="ProtNLM"/>
    </source>
</evidence>
<gene>
    <name evidence="1" type="ORF">METEAL_20840</name>
</gene>
<dbReference type="RefSeq" id="WP_316415822.1">
    <property type="nucleotide sequence ID" value="NZ_AP027080.1"/>
</dbReference>
<dbReference type="KEGG" id="msil:METEAL_20840"/>
<keyword evidence="2" id="KW-1185">Reference proteome</keyword>
<protein>
    <recommendedName>
        <fullName evidence="3">Tail terminator</fullName>
    </recommendedName>
</protein>
<reference evidence="2" key="1">
    <citation type="journal article" date="2023" name="Int. J. Syst. Evol. Microbiol.">
        <title>Mesoterricola silvestris gen. nov., sp. nov., Mesoterricola sediminis sp. nov., Geothrix oryzae sp. nov., Geothrix edaphica sp. nov., Geothrix rubra sp. nov., and Geothrix limicola sp. nov., six novel members of Acidobacteriota isolated from soils.</title>
        <authorList>
            <person name="Itoh H."/>
            <person name="Sugisawa Y."/>
            <person name="Mise K."/>
            <person name="Xu Z."/>
            <person name="Kuniyasu M."/>
            <person name="Ushijima N."/>
            <person name="Kawano K."/>
            <person name="Kobayashi E."/>
            <person name="Shiratori Y."/>
            <person name="Masuda Y."/>
            <person name="Senoo K."/>
        </authorList>
    </citation>
    <scope>NUCLEOTIDE SEQUENCE [LARGE SCALE GENOMIC DNA]</scope>
    <source>
        <strain evidence="2">W79</strain>
    </source>
</reference>
<organism evidence="1 2">
    <name type="scientific">Mesoterricola silvestris</name>
    <dbReference type="NCBI Taxonomy" id="2927979"/>
    <lineage>
        <taxon>Bacteria</taxon>
        <taxon>Pseudomonadati</taxon>
        <taxon>Acidobacteriota</taxon>
        <taxon>Holophagae</taxon>
        <taxon>Holophagales</taxon>
        <taxon>Holophagaceae</taxon>
        <taxon>Mesoterricola</taxon>
    </lineage>
</organism>
<evidence type="ECO:0000313" key="1">
    <source>
        <dbReference type="EMBL" id="BDU72910.1"/>
    </source>
</evidence>
<sequence>MNTTSDDIAQKVFDLLTQAPDKPAGMDRDHAILDHPELPMDTIDLPVVGTYLTDGESPVEETTNLITRRTCEVVVEVRASVKHPIQGTRAFREWIIRTLTKDPRMGGLAVKIEYLGFKPYGGVLNKWIAGALLTFRITYLWNTQTGA</sequence>
<evidence type="ECO:0000313" key="2">
    <source>
        <dbReference type="Proteomes" id="UP001238179"/>
    </source>
</evidence>
<proteinExistence type="predicted"/>